<dbReference type="EC" id="1.14.19.6" evidence="3"/>
<organism evidence="3">
    <name type="scientific">Candidatus Berkiella cookevillensis</name>
    <dbReference type="NCBI Taxonomy" id="437022"/>
    <lineage>
        <taxon>Bacteria</taxon>
        <taxon>Pseudomonadati</taxon>
        <taxon>Pseudomonadota</taxon>
        <taxon>Gammaproteobacteria</taxon>
        <taxon>Candidatus Berkiellales</taxon>
        <taxon>Candidatus Berkiellaceae</taxon>
        <taxon>Candidatus Berkiella</taxon>
    </lineage>
</organism>
<comment type="caution">
    <text evidence="3">The sequence shown here is derived from an EMBL/GenBank/DDBJ whole genome shotgun (WGS) entry which is preliminary data.</text>
</comment>
<feature type="domain" description="Fatty acid desaturase" evidence="2">
    <location>
        <begin position="65"/>
        <end position="321"/>
    </location>
</feature>
<accession>A0A0Q9YJN6</accession>
<dbReference type="EC" id="1.14.19.-" evidence="4"/>
<feature type="transmembrane region" description="Helical" evidence="1">
    <location>
        <begin position="197"/>
        <end position="218"/>
    </location>
</feature>
<keyword evidence="1" id="KW-1133">Transmembrane helix</keyword>
<evidence type="ECO:0000256" key="1">
    <source>
        <dbReference type="SAM" id="Phobius"/>
    </source>
</evidence>
<feature type="transmembrane region" description="Helical" evidence="1">
    <location>
        <begin position="62"/>
        <end position="82"/>
    </location>
</feature>
<keyword evidence="1" id="KW-0812">Transmembrane</keyword>
<evidence type="ECO:0000313" key="4">
    <source>
        <dbReference type="EMBL" id="MCS5709750.1"/>
    </source>
</evidence>
<keyword evidence="3" id="KW-0560">Oxidoreductase</keyword>
<dbReference type="EMBL" id="LKHV02000002">
    <property type="protein sequence ID" value="MCS5709750.1"/>
    <property type="molecule type" value="Genomic_DNA"/>
</dbReference>
<evidence type="ECO:0000313" key="3">
    <source>
        <dbReference type="EMBL" id="KRG17230.1"/>
    </source>
</evidence>
<sequence>MRTADPQHLSAHVKSIKTADVRKVIPQGCYKRSLSKTLFWYGVDLSIFLLGMVLVFSSSSLIVKLLGGLISGVATATMFVWAHDAAHGALFKSSKVAEVLGTIFMLPSLNIYRMWSYGHNKVHHGFNSFSPIDWIWRPLTPQQYQALSGFQRVLYRIERNFFTCAFHYLRRVWWEGMLLFNPGKDNQQRRYYRNGKIFSLLYAIVASALAYVFAGGIIGIICGVVLPFIVFNYYIAMIVYLHHTHPDIPFFDLKNEWSHTVGALYCSTIVHCSQFSKMLLHNIMTHIPHHIDIRIPFYHIPQAAQALKKEYGEYFHEYRFKWGYVCDIFKQCKLYDFENKVWMTFEEAKKLLGPQPANLTS</sequence>
<gene>
    <name evidence="3" type="primary">desA</name>
    <name evidence="4" type="ORF">CC99x_012660</name>
    <name evidence="3" type="ORF">CC99x_02517</name>
</gene>
<name>A0A0Q9YJN6_9GAMM</name>
<dbReference type="GO" id="GO:0102985">
    <property type="term" value="F:acyl-CoA (9+3)-desaturase activity"/>
    <property type="evidence" value="ECO:0007669"/>
    <property type="project" value="UniProtKB-EC"/>
</dbReference>
<dbReference type="InterPro" id="IPR005804">
    <property type="entry name" value="FA_desaturase_dom"/>
</dbReference>
<reference evidence="4" key="3">
    <citation type="submission" date="2021-06" db="EMBL/GenBank/DDBJ databases">
        <title>Genomic Description and Analysis of Intracellular Bacteria, Candidatus Berkiella cookevillensis and Candidatus Berkiella aquae.</title>
        <authorList>
            <person name="Kidane D.T."/>
            <person name="Mehari Y.T."/>
            <person name="Rice F.C."/>
            <person name="Arivett B.A."/>
            <person name="Farone A.L."/>
            <person name="Berk S.G."/>
            <person name="Farone M.B."/>
        </authorList>
    </citation>
    <scope>NUCLEOTIDE SEQUENCE</scope>
    <source>
        <strain evidence="4">CC99</strain>
    </source>
</reference>
<dbReference type="Proteomes" id="UP000051494">
    <property type="component" value="Unassembled WGS sequence"/>
</dbReference>
<keyword evidence="1" id="KW-0472">Membrane</keyword>
<dbReference type="RefSeq" id="WP_057625599.1">
    <property type="nucleotide sequence ID" value="NZ_LKHV02000002.1"/>
</dbReference>
<proteinExistence type="predicted"/>
<evidence type="ECO:0000313" key="5">
    <source>
        <dbReference type="Proteomes" id="UP000051494"/>
    </source>
</evidence>
<reference evidence="4" key="2">
    <citation type="journal article" date="2016" name="Genome Announc.">
        <title>Draft Genome Sequences of Two Novel Amoeba-Resistant Intranuclear Bacteria, 'Candidatus Berkiella cookevillensis' and 'Candidatus Berkiella aquae'.</title>
        <authorList>
            <person name="Mehari Y.T."/>
            <person name="Arivett B.A."/>
            <person name="Farone A.L."/>
            <person name="Gunderson J.H."/>
            <person name="Farone M.B."/>
        </authorList>
    </citation>
    <scope>NUCLEOTIDE SEQUENCE</scope>
    <source>
        <strain evidence="4">CC99</strain>
    </source>
</reference>
<dbReference type="PANTHER" id="PTHR32100">
    <property type="entry name" value="OMEGA-6 FATTY ACID DESATURASE, CHLOROPLASTIC"/>
    <property type="match status" value="1"/>
</dbReference>
<dbReference type="EMBL" id="LKHV01000023">
    <property type="protein sequence ID" value="KRG17230.1"/>
    <property type="molecule type" value="Genomic_DNA"/>
</dbReference>
<dbReference type="InterPro" id="IPR012171">
    <property type="entry name" value="Fatty_acid_desaturase"/>
</dbReference>
<keyword evidence="5" id="KW-1185">Reference proteome</keyword>
<evidence type="ECO:0000259" key="2">
    <source>
        <dbReference type="Pfam" id="PF00487"/>
    </source>
</evidence>
<protein>
    <submittedName>
        <fullName evidence="3">Delta(12)-fatty-acid desaturase</fullName>
        <ecNumber evidence="3">1.14.19.6</ecNumber>
    </submittedName>
    <submittedName>
        <fullName evidence="4">Fatty acid desaturase</fullName>
        <ecNumber evidence="4">1.14.19.-</ecNumber>
    </submittedName>
</protein>
<dbReference type="STRING" id="437022.CC99x_02517"/>
<dbReference type="AlphaFoldDB" id="A0A0Q9YJN6"/>
<dbReference type="PATRIC" id="fig|1590042.3.peg.2586"/>
<feature type="transmembrane region" description="Helical" evidence="1">
    <location>
        <begin position="38"/>
        <end position="56"/>
    </location>
</feature>
<dbReference type="Pfam" id="PF00487">
    <property type="entry name" value="FA_desaturase"/>
    <property type="match status" value="1"/>
</dbReference>
<reference evidence="3" key="1">
    <citation type="submission" date="2015-09" db="EMBL/GenBank/DDBJ databases">
        <title>Draft Genome Sequences of Two Novel Amoeba-resistant Intranuclear Bacteria, Candidatus Berkiella cookevillensis and Candidatus Berkiella aquae.</title>
        <authorList>
            <person name="Mehari Y.T."/>
            <person name="Arivett B.A."/>
            <person name="Farone A.L."/>
            <person name="Gunderson J.H."/>
            <person name="Farone M.B."/>
        </authorList>
    </citation>
    <scope>NUCLEOTIDE SEQUENCE [LARGE SCALE GENOMIC DNA]</scope>
    <source>
        <strain evidence="3">CC99</strain>
    </source>
</reference>
<dbReference type="OrthoDB" id="9792534at2"/>
<dbReference type="GO" id="GO:0006629">
    <property type="term" value="P:lipid metabolic process"/>
    <property type="evidence" value="ECO:0007669"/>
    <property type="project" value="InterPro"/>
</dbReference>